<evidence type="ECO:0000256" key="3">
    <source>
        <dbReference type="ARBA" id="ARBA00011950"/>
    </source>
</evidence>
<protein>
    <recommendedName>
        <fullName evidence="4">Molybdopterin synthase catalytic subunit</fullName>
        <ecNumber evidence="3">2.8.1.12</ecNumber>
    </recommendedName>
    <alternativeName>
        <fullName evidence="10">MPT synthase subunit 2</fullName>
    </alternativeName>
    <alternativeName>
        <fullName evidence="8">Molybdenum cofactor biosynthesis protein E</fullName>
    </alternativeName>
    <alternativeName>
        <fullName evidence="9">Molybdopterin-converting factor large subunit</fullName>
    </alternativeName>
    <alternativeName>
        <fullName evidence="11">Molybdopterin-converting factor subunit 2</fullName>
    </alternativeName>
</protein>
<evidence type="ECO:0000256" key="12">
    <source>
        <dbReference type="ARBA" id="ARBA00049878"/>
    </source>
</evidence>
<comment type="subunit">
    <text evidence="7">Heterotetramer of 2 MoaD subunits and 2 MoaE subunits. Also stable as homodimer. The enzyme changes between these two forms during catalysis.</text>
</comment>
<evidence type="ECO:0000313" key="13">
    <source>
        <dbReference type="EMBL" id="XDK24281.1"/>
    </source>
</evidence>
<evidence type="ECO:0000256" key="2">
    <source>
        <dbReference type="ARBA" id="ARBA00005426"/>
    </source>
</evidence>
<dbReference type="NCBIfam" id="NF007959">
    <property type="entry name" value="PRK10678.1"/>
    <property type="match status" value="1"/>
</dbReference>
<comment type="pathway">
    <text evidence="1">Cofactor biosynthesis; molybdopterin biosynthesis.</text>
</comment>
<evidence type="ECO:0000256" key="1">
    <source>
        <dbReference type="ARBA" id="ARBA00005046"/>
    </source>
</evidence>
<dbReference type="PANTHER" id="PTHR23404">
    <property type="entry name" value="MOLYBDOPTERIN SYNTHASE RELATED"/>
    <property type="match status" value="1"/>
</dbReference>
<dbReference type="FunFam" id="3.90.1170.40:FF:000001">
    <property type="entry name" value="Molybdopterin synthase catalytic subunit MoaE"/>
    <property type="match status" value="1"/>
</dbReference>
<sequence length="154" mass="17645">MHQVSIQHSDFNFAEEYQRMATSSQAGAVVGFVGLVRDINLDQSISGLYLEHYPGMTEKSLQDISQQAAERWPILASKIIHRIGQLDVNQQIVMVLVSSAHRQAAFEACQFMMDFLKTQAPFWKKERRCNGEEIWLDARESDQKALQRWSKTNG</sequence>
<dbReference type="RefSeq" id="WP_306100340.1">
    <property type="nucleotide sequence ID" value="NZ_CP162601.1"/>
</dbReference>
<organism evidence="13">
    <name type="scientific">Vibrio sp. HB236076</name>
    <dbReference type="NCBI Taxonomy" id="3232307"/>
    <lineage>
        <taxon>Bacteria</taxon>
        <taxon>Pseudomonadati</taxon>
        <taxon>Pseudomonadota</taxon>
        <taxon>Gammaproteobacteria</taxon>
        <taxon>Vibrionales</taxon>
        <taxon>Vibrionaceae</taxon>
        <taxon>Vibrio</taxon>
    </lineage>
</organism>
<keyword evidence="5 13" id="KW-0808">Transferase</keyword>
<evidence type="ECO:0000256" key="4">
    <source>
        <dbReference type="ARBA" id="ARBA00013858"/>
    </source>
</evidence>
<dbReference type="GO" id="GO:0006777">
    <property type="term" value="P:Mo-molybdopterin cofactor biosynthetic process"/>
    <property type="evidence" value="ECO:0007669"/>
    <property type="project" value="UniProtKB-KW"/>
</dbReference>
<name>A0AB39H7C2_9VIBR</name>
<dbReference type="SUPFAM" id="SSF54690">
    <property type="entry name" value="Molybdopterin synthase subunit MoaE"/>
    <property type="match status" value="1"/>
</dbReference>
<evidence type="ECO:0000256" key="11">
    <source>
        <dbReference type="ARBA" id="ARBA00032474"/>
    </source>
</evidence>
<evidence type="ECO:0000256" key="7">
    <source>
        <dbReference type="ARBA" id="ARBA00026066"/>
    </source>
</evidence>
<evidence type="ECO:0000256" key="6">
    <source>
        <dbReference type="ARBA" id="ARBA00023150"/>
    </source>
</evidence>
<dbReference type="InterPro" id="IPR003448">
    <property type="entry name" value="Mopterin_biosynth_MoaE"/>
</dbReference>
<keyword evidence="6" id="KW-0501">Molybdenum cofactor biosynthesis</keyword>
<comment type="catalytic activity">
    <reaction evidence="12">
        <text>2 [molybdopterin-synthase sulfur-carrier protein]-C-terminal-Gly-aminoethanethioate + cyclic pyranopterin phosphate + H2O = molybdopterin + 2 [molybdopterin-synthase sulfur-carrier protein]-C-terminal Gly-Gly + 2 H(+)</text>
        <dbReference type="Rhea" id="RHEA:26333"/>
        <dbReference type="Rhea" id="RHEA-COMP:12202"/>
        <dbReference type="Rhea" id="RHEA-COMP:19907"/>
        <dbReference type="ChEBI" id="CHEBI:15377"/>
        <dbReference type="ChEBI" id="CHEBI:15378"/>
        <dbReference type="ChEBI" id="CHEBI:58698"/>
        <dbReference type="ChEBI" id="CHEBI:59648"/>
        <dbReference type="ChEBI" id="CHEBI:90778"/>
        <dbReference type="ChEBI" id="CHEBI:232372"/>
        <dbReference type="EC" id="2.8.1.12"/>
    </reaction>
</comment>
<dbReference type="Pfam" id="PF02391">
    <property type="entry name" value="MoaE"/>
    <property type="match status" value="1"/>
</dbReference>
<dbReference type="GO" id="GO:0030366">
    <property type="term" value="F:molybdopterin synthase activity"/>
    <property type="evidence" value="ECO:0007669"/>
    <property type="project" value="UniProtKB-EC"/>
</dbReference>
<evidence type="ECO:0000256" key="8">
    <source>
        <dbReference type="ARBA" id="ARBA00029745"/>
    </source>
</evidence>
<proteinExistence type="inferred from homology"/>
<accession>A0AB39H7C2</accession>
<dbReference type="InterPro" id="IPR036563">
    <property type="entry name" value="MoaE_sf"/>
</dbReference>
<evidence type="ECO:0000256" key="5">
    <source>
        <dbReference type="ARBA" id="ARBA00022679"/>
    </source>
</evidence>
<gene>
    <name evidence="13" type="primary">moaE</name>
    <name evidence="13" type="ORF">AB0763_08570</name>
</gene>
<dbReference type="KEGG" id="vih:AB0763_08570"/>
<dbReference type="EC" id="2.8.1.12" evidence="3"/>
<dbReference type="CDD" id="cd00756">
    <property type="entry name" value="MoaE"/>
    <property type="match status" value="1"/>
</dbReference>
<evidence type="ECO:0000256" key="10">
    <source>
        <dbReference type="ARBA" id="ARBA00030781"/>
    </source>
</evidence>
<evidence type="ECO:0000256" key="9">
    <source>
        <dbReference type="ARBA" id="ARBA00030407"/>
    </source>
</evidence>
<dbReference type="Gene3D" id="3.90.1170.40">
    <property type="entry name" value="Molybdopterin biosynthesis MoaE subunit"/>
    <property type="match status" value="1"/>
</dbReference>
<dbReference type="EMBL" id="CP162601">
    <property type="protein sequence ID" value="XDK24281.1"/>
    <property type="molecule type" value="Genomic_DNA"/>
</dbReference>
<dbReference type="AlphaFoldDB" id="A0AB39H7C2"/>
<reference evidence="13" key="1">
    <citation type="submission" date="2024-07" db="EMBL/GenBank/DDBJ databases">
        <title>Genome Analysis of a Potential Novel Vibrio Species Secreting pH- and Thermo-stable Alginate Lyase and its Application in Producing Alginate Oligosaccharides.</title>
        <authorList>
            <person name="Huang H."/>
            <person name="Bao K."/>
        </authorList>
    </citation>
    <scope>NUCLEOTIDE SEQUENCE</scope>
    <source>
        <strain evidence="13">HB236076</strain>
    </source>
</reference>
<comment type="similarity">
    <text evidence="2">Belongs to the MoaE family.</text>
</comment>